<name>A0ABT3L5E3_9CYAN</name>
<evidence type="ECO:0000313" key="2">
    <source>
        <dbReference type="Proteomes" id="UP001526426"/>
    </source>
</evidence>
<comment type="caution">
    <text evidence="1">The sequence shown here is derived from an EMBL/GenBank/DDBJ whole genome shotgun (WGS) entry which is preliminary data.</text>
</comment>
<dbReference type="EMBL" id="JAIHOM010000043">
    <property type="protein sequence ID" value="MCW6036677.1"/>
    <property type="molecule type" value="Genomic_DNA"/>
</dbReference>
<protein>
    <submittedName>
        <fullName evidence="1">Uncharacterized protein</fullName>
    </submittedName>
</protein>
<keyword evidence="2" id="KW-1185">Reference proteome</keyword>
<gene>
    <name evidence="1" type="ORF">K4A83_10440</name>
</gene>
<accession>A0ABT3L5E3</accession>
<dbReference type="RefSeq" id="WP_265264473.1">
    <property type="nucleotide sequence ID" value="NZ_JAIHOM010000043.1"/>
</dbReference>
<proteinExistence type="predicted"/>
<sequence>MQIIGIILLVAYGVGVWKFWQGYKRTNFQPGLVNRLGLSLLWPVLLPVNRSYRQNFQKALKGR</sequence>
<dbReference type="Proteomes" id="UP001526426">
    <property type="component" value="Unassembled WGS sequence"/>
</dbReference>
<organism evidence="1 2">
    <name type="scientific">Spirulina subsalsa FACHB-351</name>
    <dbReference type="NCBI Taxonomy" id="234711"/>
    <lineage>
        <taxon>Bacteria</taxon>
        <taxon>Bacillati</taxon>
        <taxon>Cyanobacteriota</taxon>
        <taxon>Cyanophyceae</taxon>
        <taxon>Spirulinales</taxon>
        <taxon>Spirulinaceae</taxon>
        <taxon>Spirulina</taxon>
    </lineage>
</organism>
<evidence type="ECO:0000313" key="1">
    <source>
        <dbReference type="EMBL" id="MCW6036677.1"/>
    </source>
</evidence>
<reference evidence="1 2" key="1">
    <citation type="submission" date="2021-08" db="EMBL/GenBank/DDBJ databases">
        <title>Draft genome sequence of Spirulina subsalsa with high tolerance to salinity and hype-accumulation of phycocyanin.</title>
        <authorList>
            <person name="Pei H."/>
            <person name="Jiang L."/>
        </authorList>
    </citation>
    <scope>NUCLEOTIDE SEQUENCE [LARGE SCALE GENOMIC DNA]</scope>
    <source>
        <strain evidence="1 2">FACHB-351</strain>
    </source>
</reference>